<dbReference type="OrthoDB" id="410267at2759"/>
<dbReference type="GO" id="GO:0022857">
    <property type="term" value="F:transmembrane transporter activity"/>
    <property type="evidence" value="ECO:0007669"/>
    <property type="project" value="InterPro"/>
</dbReference>
<name>L8H8B7_ACACF</name>
<dbReference type="SUPFAM" id="SSF103473">
    <property type="entry name" value="MFS general substrate transporter"/>
    <property type="match status" value="1"/>
</dbReference>
<dbReference type="Gene3D" id="1.20.1250.20">
    <property type="entry name" value="MFS general substrate transporter like domains"/>
    <property type="match status" value="2"/>
</dbReference>
<feature type="transmembrane region" description="Helical" evidence="1">
    <location>
        <begin position="455"/>
        <end position="473"/>
    </location>
</feature>
<dbReference type="VEuPathDB" id="AmoebaDB:ACA1_183440"/>
<dbReference type="Proteomes" id="UP000011083">
    <property type="component" value="Unassembled WGS sequence"/>
</dbReference>
<dbReference type="PANTHER" id="PTHR11360">
    <property type="entry name" value="MONOCARBOXYLATE TRANSPORTER"/>
    <property type="match status" value="1"/>
</dbReference>
<organism evidence="2 3">
    <name type="scientific">Acanthamoeba castellanii (strain ATCC 30010 / Neff)</name>
    <dbReference type="NCBI Taxonomy" id="1257118"/>
    <lineage>
        <taxon>Eukaryota</taxon>
        <taxon>Amoebozoa</taxon>
        <taxon>Discosea</taxon>
        <taxon>Longamoebia</taxon>
        <taxon>Centramoebida</taxon>
        <taxon>Acanthamoebidae</taxon>
        <taxon>Acanthamoeba</taxon>
    </lineage>
</organism>
<evidence type="ECO:0000256" key="1">
    <source>
        <dbReference type="SAM" id="Phobius"/>
    </source>
</evidence>
<feature type="transmembrane region" description="Helical" evidence="1">
    <location>
        <begin position="39"/>
        <end position="58"/>
    </location>
</feature>
<protein>
    <submittedName>
        <fullName evidence="2">Transporter, major facilitator subfamily protein</fullName>
    </submittedName>
</protein>
<proteinExistence type="predicted"/>
<feature type="transmembrane region" description="Helical" evidence="1">
    <location>
        <begin position="162"/>
        <end position="180"/>
    </location>
</feature>
<dbReference type="RefSeq" id="XP_004345954.1">
    <property type="nucleotide sequence ID" value="XM_004345904.1"/>
</dbReference>
<feature type="transmembrane region" description="Helical" evidence="1">
    <location>
        <begin position="78"/>
        <end position="96"/>
    </location>
</feature>
<sequence length="482" mass="52360">MEKGPINSYTEDDFTTPLVTRDGFEEQRRRRYIIIARRAVALICAMIIGLQSGTTNAFNTIASHIQNDTGLGDNLMTLLSSLGIIGLFFTFPAGYVNDRFGAMWTGLIGAVLTSAGYAGMSFTDKESYAAMLICLMLVGFGSGTSFLAALSTGLKTIPGYPGLGIAMVGACMSLSLALTNGIVEFYKNVFDCSADSCWPYYLRSLAVSTAIFLFVPSFGLSLLPPDEPAPAPIQEEEFGVSEDTLPPVSSSSKADLIHQDLIDGRHNTPVSLFYSLHTMRNIFFWFLILGNFAGISSAVFIITSNKSIWTTFTNGKDADWAVNITTAFSITNTVANIVSGFATDFLWSRFRYPRNKLLSLVLLFDAVVYIILIGLSYGVSDPTAAAQVVFVICLVSVGFCFGTFLSVVPIIVGDFYGHVNFGLYFGYIQLGATGATFIIPNVAEVIKQQMGNYNVIFIFLAVCLATSSLGVYFKRPTPIGRW</sequence>
<feature type="transmembrane region" description="Helical" evidence="1">
    <location>
        <begin position="200"/>
        <end position="223"/>
    </location>
</feature>
<feature type="transmembrane region" description="Helical" evidence="1">
    <location>
        <begin position="322"/>
        <end position="345"/>
    </location>
</feature>
<dbReference type="AlphaFoldDB" id="L8H8B7"/>
<gene>
    <name evidence="2" type="ORF">ACA1_183440</name>
</gene>
<dbReference type="KEGG" id="acan:ACA1_183440"/>
<dbReference type="OMA" id="NHRREEY"/>
<feature type="transmembrane region" description="Helical" evidence="1">
    <location>
        <begin position="128"/>
        <end position="150"/>
    </location>
</feature>
<dbReference type="GeneID" id="14922302"/>
<evidence type="ECO:0000313" key="3">
    <source>
        <dbReference type="Proteomes" id="UP000011083"/>
    </source>
</evidence>
<dbReference type="EMBL" id="KB007904">
    <property type="protein sequence ID" value="ELR21410.1"/>
    <property type="molecule type" value="Genomic_DNA"/>
</dbReference>
<dbReference type="PANTHER" id="PTHR11360:SF304">
    <property type="entry name" value="MFS DOMAIN-CONTAINING PROTEIN"/>
    <property type="match status" value="1"/>
</dbReference>
<reference evidence="2 3" key="1">
    <citation type="journal article" date="2013" name="Genome Biol.">
        <title>Genome of Acanthamoeba castellanii highlights extensive lateral gene transfer and early evolution of tyrosine kinase signaling.</title>
        <authorList>
            <person name="Clarke M."/>
            <person name="Lohan A.J."/>
            <person name="Liu B."/>
            <person name="Lagkouvardos I."/>
            <person name="Roy S."/>
            <person name="Zafar N."/>
            <person name="Bertelli C."/>
            <person name="Schilde C."/>
            <person name="Kianianmomeni A."/>
            <person name="Burglin T.R."/>
            <person name="Frech C."/>
            <person name="Turcotte B."/>
            <person name="Kopec K.O."/>
            <person name="Synnott J.M."/>
            <person name="Choo C."/>
            <person name="Paponov I."/>
            <person name="Finkler A."/>
            <person name="Soon Heng Tan C."/>
            <person name="Hutchins A.P."/>
            <person name="Weinmeier T."/>
            <person name="Rattei T."/>
            <person name="Chu J.S."/>
            <person name="Gimenez G."/>
            <person name="Irimia M."/>
            <person name="Rigden D.J."/>
            <person name="Fitzpatrick D.A."/>
            <person name="Lorenzo-Morales J."/>
            <person name="Bateman A."/>
            <person name="Chiu C.H."/>
            <person name="Tang P."/>
            <person name="Hegemann P."/>
            <person name="Fromm H."/>
            <person name="Raoult D."/>
            <person name="Greub G."/>
            <person name="Miranda-Saavedra D."/>
            <person name="Chen N."/>
            <person name="Nash P."/>
            <person name="Ginger M.L."/>
            <person name="Horn M."/>
            <person name="Schaap P."/>
            <person name="Caler L."/>
            <person name="Loftus B."/>
        </authorList>
    </citation>
    <scope>NUCLEOTIDE SEQUENCE [LARGE SCALE GENOMIC DNA]</scope>
    <source>
        <strain evidence="2 3">Neff</strain>
    </source>
</reference>
<keyword evidence="1" id="KW-1133">Transmembrane helix</keyword>
<keyword evidence="1" id="KW-0812">Transmembrane</keyword>
<dbReference type="InterPro" id="IPR036259">
    <property type="entry name" value="MFS_trans_sf"/>
</dbReference>
<dbReference type="InterPro" id="IPR050327">
    <property type="entry name" value="Proton-linked_MCT"/>
</dbReference>
<feature type="transmembrane region" description="Helical" evidence="1">
    <location>
        <begin position="282"/>
        <end position="302"/>
    </location>
</feature>
<feature type="transmembrane region" description="Helical" evidence="1">
    <location>
        <begin position="385"/>
        <end position="412"/>
    </location>
</feature>
<feature type="transmembrane region" description="Helical" evidence="1">
    <location>
        <begin position="103"/>
        <end position="122"/>
    </location>
</feature>
<keyword evidence="1" id="KW-0472">Membrane</keyword>
<feature type="transmembrane region" description="Helical" evidence="1">
    <location>
        <begin position="424"/>
        <end position="443"/>
    </location>
</feature>
<dbReference type="InterPro" id="IPR011701">
    <property type="entry name" value="MFS"/>
</dbReference>
<accession>L8H8B7</accession>
<feature type="transmembrane region" description="Helical" evidence="1">
    <location>
        <begin position="357"/>
        <end position="379"/>
    </location>
</feature>
<dbReference type="Pfam" id="PF07690">
    <property type="entry name" value="MFS_1"/>
    <property type="match status" value="1"/>
</dbReference>
<keyword evidence="3" id="KW-1185">Reference proteome</keyword>
<evidence type="ECO:0000313" key="2">
    <source>
        <dbReference type="EMBL" id="ELR21410.1"/>
    </source>
</evidence>